<keyword evidence="4" id="KW-1185">Reference proteome</keyword>
<dbReference type="Proteomes" id="UP001621418">
    <property type="component" value="Chromosome"/>
</dbReference>
<proteinExistence type="predicted"/>
<evidence type="ECO:0000313" key="3">
    <source>
        <dbReference type="EMBL" id="WTY33512.1"/>
    </source>
</evidence>
<dbReference type="Gene3D" id="3.30.559.30">
    <property type="entry name" value="Nonribosomal peptide synthetase, condensation domain"/>
    <property type="match status" value="1"/>
</dbReference>
<evidence type="ECO:0000256" key="1">
    <source>
        <dbReference type="SAM" id="MobiDB-lite"/>
    </source>
</evidence>
<organism evidence="3 4">
    <name type="scientific">Nocardia salmonicida</name>
    <dbReference type="NCBI Taxonomy" id="53431"/>
    <lineage>
        <taxon>Bacteria</taxon>
        <taxon>Bacillati</taxon>
        <taxon>Actinomycetota</taxon>
        <taxon>Actinomycetes</taxon>
        <taxon>Mycobacteriales</taxon>
        <taxon>Nocardiaceae</taxon>
        <taxon>Nocardia</taxon>
    </lineage>
</organism>
<name>A0ABZ1N0W6_9NOCA</name>
<gene>
    <name evidence="3" type="ORF">OG308_19440</name>
</gene>
<dbReference type="InterPro" id="IPR001242">
    <property type="entry name" value="Condensation_dom"/>
</dbReference>
<feature type="compositionally biased region" description="Pro residues" evidence="1">
    <location>
        <begin position="36"/>
        <end position="45"/>
    </location>
</feature>
<dbReference type="PANTHER" id="PTHR45527">
    <property type="entry name" value="NONRIBOSOMAL PEPTIDE SYNTHETASE"/>
    <property type="match status" value="1"/>
</dbReference>
<evidence type="ECO:0000259" key="2">
    <source>
        <dbReference type="Pfam" id="PF00668"/>
    </source>
</evidence>
<feature type="domain" description="Condensation" evidence="2">
    <location>
        <begin position="49"/>
        <end position="478"/>
    </location>
</feature>
<protein>
    <submittedName>
        <fullName evidence="3">Condensation domain-containing protein</fullName>
    </submittedName>
</protein>
<sequence length="512" mass="55078">MLDPGVGMRSGGFEADRGVLSATVRTGNAPGRSRPATPPVLAPRPCPAHVPLAPAQERMWQAARLGRSADWNVARAMRLRGASVDVAALREALELLVARHDPLRTRYPTTELGPAQRVAEPGDAVLDVAECAVSAAELGPAVAELARRPFDLAGELPVRARLFVLGPDDVVLALVVHHISVDGRSMGPLIRDLVTAYLACRAGTSPQWRPLPISYIDYTLWKHEQLGEFTDEWSRATHQLRYWANALAGRPALLALPAREQPAPPIDPVAGSLLPISFDAATHAGLLRLAHDGRASLFMVLQAAFALTVGAFARSSDVTVATAVSGREHRLLDDLVGNFSDDVLMRVRLDRAGDVEELIDQVRRVALAAYAHPDTPDTRLKRCLLEDAALPLFQATLILQRAEAPRTATEPPPAQGLSITEIPTGVVRAKHDLEFGLTDHYDPLSAPAGIDGSFIYPIARFDEATAQHFVARFDTVVGLLAQGYRGPLAPLLAAAGRGRSLSTARRATRVLV</sequence>
<dbReference type="RefSeq" id="WP_405145721.1">
    <property type="nucleotide sequence ID" value="NZ_CP109527.1"/>
</dbReference>
<accession>A0ABZ1N0W6</accession>
<dbReference type="EMBL" id="CP109527">
    <property type="protein sequence ID" value="WTY33512.1"/>
    <property type="molecule type" value="Genomic_DNA"/>
</dbReference>
<evidence type="ECO:0000313" key="4">
    <source>
        <dbReference type="Proteomes" id="UP001621418"/>
    </source>
</evidence>
<feature type="region of interest" description="Disordered" evidence="1">
    <location>
        <begin position="25"/>
        <end position="45"/>
    </location>
</feature>
<dbReference type="PANTHER" id="PTHR45527:SF1">
    <property type="entry name" value="FATTY ACID SYNTHASE"/>
    <property type="match status" value="1"/>
</dbReference>
<dbReference type="SUPFAM" id="SSF52777">
    <property type="entry name" value="CoA-dependent acyltransferases"/>
    <property type="match status" value="2"/>
</dbReference>
<dbReference type="Gene3D" id="3.30.559.10">
    <property type="entry name" value="Chloramphenicol acetyltransferase-like domain"/>
    <property type="match status" value="1"/>
</dbReference>
<dbReference type="InterPro" id="IPR023213">
    <property type="entry name" value="CAT-like_dom_sf"/>
</dbReference>
<reference evidence="3 4" key="1">
    <citation type="submission" date="2022-10" db="EMBL/GenBank/DDBJ databases">
        <title>The complete genomes of actinobacterial strains from the NBC collection.</title>
        <authorList>
            <person name="Joergensen T.S."/>
            <person name="Alvarez Arevalo M."/>
            <person name="Sterndorff E.B."/>
            <person name="Faurdal D."/>
            <person name="Vuksanovic O."/>
            <person name="Mourched A.-S."/>
            <person name="Charusanti P."/>
            <person name="Shaw S."/>
            <person name="Blin K."/>
            <person name="Weber T."/>
        </authorList>
    </citation>
    <scope>NUCLEOTIDE SEQUENCE [LARGE SCALE GENOMIC DNA]</scope>
    <source>
        <strain evidence="3 4">NBC_01413</strain>
    </source>
</reference>
<dbReference type="Pfam" id="PF00668">
    <property type="entry name" value="Condensation"/>
    <property type="match status" value="1"/>
</dbReference>